<sequence length="364" mass="40173">MSRLVPYEISSCQKNTKISLPFGFGLIGLSIFCLLFLLIPTVSAQPVSIVYFHQKGCHDCEITDPLVDRIETQYNNGIIITRIETNTADGFNQWNKYGFLEVPAIVINNETKIRKEEITEEKLKTLIDEHLVEEENITEYTTEGTTRKEQEIEYINTNLNLPFAYSLGLFAGFSPCLMAILGFLLSFTAGTSSSTKNGMVRAIIFGLGLVSSYIVLGLCLLSFRKSIPSLDGFSFITGIIVILIGLNLLGILKSPVVLDNYFQNSARKYAGTLGGVFFLGVLFSFVKVPCTAPMLLVLLNKTITSGTVNDLTLLLAFSAGVLTPFIGIGLIGGYTLSKQIRSYKIYLKKISGFVLILLGLWIMF</sequence>
<organism evidence="8 9">
    <name type="scientific">Methanosarcina baikalica</name>
    <dbReference type="NCBI Taxonomy" id="3073890"/>
    <lineage>
        <taxon>Archaea</taxon>
        <taxon>Methanobacteriati</taxon>
        <taxon>Methanobacteriota</taxon>
        <taxon>Stenosarchaea group</taxon>
        <taxon>Methanomicrobia</taxon>
        <taxon>Methanosarcinales</taxon>
        <taxon>Methanosarcinaceae</taxon>
        <taxon>Methanosarcina</taxon>
    </lineage>
</organism>
<evidence type="ECO:0000259" key="7">
    <source>
        <dbReference type="Pfam" id="PF02683"/>
    </source>
</evidence>
<dbReference type="InterPro" id="IPR036249">
    <property type="entry name" value="Thioredoxin-like_sf"/>
</dbReference>
<feature type="transmembrane region" description="Helical" evidence="6">
    <location>
        <begin position="163"/>
        <end position="187"/>
    </location>
</feature>
<feature type="transmembrane region" description="Helical" evidence="6">
    <location>
        <begin position="20"/>
        <end position="39"/>
    </location>
</feature>
<gene>
    <name evidence="8" type="ORF">RG963_16230</name>
</gene>
<proteinExistence type="inferred from homology"/>
<dbReference type="InterPro" id="IPR003834">
    <property type="entry name" value="Cyt_c_assmbl_TM_dom"/>
</dbReference>
<dbReference type="Gene3D" id="3.40.30.10">
    <property type="entry name" value="Glutaredoxin"/>
    <property type="match status" value="1"/>
</dbReference>
<feature type="transmembrane region" description="Helical" evidence="6">
    <location>
        <begin position="235"/>
        <end position="252"/>
    </location>
</feature>
<evidence type="ECO:0000256" key="4">
    <source>
        <dbReference type="ARBA" id="ARBA00022989"/>
    </source>
</evidence>
<accession>A0ABU2D5N6</accession>
<keyword evidence="4 6" id="KW-1133">Transmembrane helix</keyword>
<keyword evidence="9" id="KW-1185">Reference proteome</keyword>
<feature type="domain" description="Cytochrome C biogenesis protein transmembrane" evidence="7">
    <location>
        <begin position="161"/>
        <end position="363"/>
    </location>
</feature>
<dbReference type="Proteomes" id="UP001246244">
    <property type="component" value="Unassembled WGS sequence"/>
</dbReference>
<dbReference type="RefSeq" id="WP_310577321.1">
    <property type="nucleotide sequence ID" value="NZ_JAVKPK010000124.1"/>
</dbReference>
<protein>
    <submittedName>
        <fullName evidence="8">Cytochrome c biogenesis protein CcdA</fullName>
    </submittedName>
</protein>
<evidence type="ECO:0000256" key="3">
    <source>
        <dbReference type="ARBA" id="ARBA00022692"/>
    </source>
</evidence>
<name>A0ABU2D5N6_9EURY</name>
<evidence type="ECO:0000313" key="9">
    <source>
        <dbReference type="Proteomes" id="UP001246244"/>
    </source>
</evidence>
<comment type="subcellular location">
    <subcellularLocation>
        <location evidence="1">Membrane</location>
        <topology evidence="1">Multi-pass membrane protein</topology>
    </subcellularLocation>
</comment>
<feature type="transmembrane region" description="Helical" evidence="6">
    <location>
        <begin position="311"/>
        <end position="334"/>
    </location>
</feature>
<comment type="similarity">
    <text evidence="2">Belongs to the DsbD family.</text>
</comment>
<dbReference type="Pfam" id="PF02683">
    <property type="entry name" value="DsbD_TM"/>
    <property type="match status" value="1"/>
</dbReference>
<dbReference type="CDD" id="cd02947">
    <property type="entry name" value="TRX_family"/>
    <property type="match status" value="1"/>
</dbReference>
<dbReference type="SUPFAM" id="SSF52833">
    <property type="entry name" value="Thioredoxin-like"/>
    <property type="match status" value="1"/>
</dbReference>
<evidence type="ECO:0000256" key="5">
    <source>
        <dbReference type="ARBA" id="ARBA00023136"/>
    </source>
</evidence>
<dbReference type="PANTHER" id="PTHR31272">
    <property type="entry name" value="CYTOCHROME C-TYPE BIOGENESIS PROTEIN HI_1454-RELATED"/>
    <property type="match status" value="1"/>
</dbReference>
<dbReference type="PANTHER" id="PTHR31272:SF9">
    <property type="entry name" value="BLL1027 PROTEIN"/>
    <property type="match status" value="1"/>
</dbReference>
<evidence type="ECO:0000313" key="8">
    <source>
        <dbReference type="EMBL" id="MDR7667293.1"/>
    </source>
</evidence>
<evidence type="ECO:0000256" key="1">
    <source>
        <dbReference type="ARBA" id="ARBA00004141"/>
    </source>
</evidence>
<feature type="transmembrane region" description="Helical" evidence="6">
    <location>
        <begin position="199"/>
        <end position="223"/>
    </location>
</feature>
<dbReference type="EMBL" id="JAVKPK010000124">
    <property type="protein sequence ID" value="MDR7667293.1"/>
    <property type="molecule type" value="Genomic_DNA"/>
</dbReference>
<dbReference type="InterPro" id="IPR051790">
    <property type="entry name" value="Cytochrome_c-biogenesis_DsbD"/>
</dbReference>
<reference evidence="9" key="1">
    <citation type="submission" date="2023-07" db="EMBL/GenBank/DDBJ databases">
        <title>Whole-genome sequencing of a new Methanosarcina sp. Z-7115.</title>
        <authorList>
            <person name="Zhilina T.N."/>
            <person name="Merkel A.Y."/>
        </authorList>
    </citation>
    <scope>NUCLEOTIDE SEQUENCE [LARGE SCALE GENOMIC DNA]</scope>
    <source>
        <strain evidence="9">Z-7115</strain>
    </source>
</reference>
<feature type="transmembrane region" description="Helical" evidence="6">
    <location>
        <begin position="273"/>
        <end position="299"/>
    </location>
</feature>
<keyword evidence="3 6" id="KW-0812">Transmembrane</keyword>
<feature type="transmembrane region" description="Helical" evidence="6">
    <location>
        <begin position="346"/>
        <end position="363"/>
    </location>
</feature>
<evidence type="ECO:0000256" key="6">
    <source>
        <dbReference type="SAM" id="Phobius"/>
    </source>
</evidence>
<keyword evidence="5 6" id="KW-0472">Membrane</keyword>
<comment type="caution">
    <text evidence="8">The sequence shown here is derived from an EMBL/GenBank/DDBJ whole genome shotgun (WGS) entry which is preliminary data.</text>
</comment>
<evidence type="ECO:0000256" key="2">
    <source>
        <dbReference type="ARBA" id="ARBA00006143"/>
    </source>
</evidence>